<dbReference type="OrthoDB" id="9801609at2"/>
<evidence type="ECO:0000259" key="3">
    <source>
        <dbReference type="Pfam" id="PF13439"/>
    </source>
</evidence>
<dbReference type="Proteomes" id="UP000184048">
    <property type="component" value="Unassembled WGS sequence"/>
</dbReference>
<protein>
    <submittedName>
        <fullName evidence="4">Glycosyltransferase involved in cell wall bisynthesis</fullName>
    </submittedName>
</protein>
<dbReference type="Pfam" id="PF00534">
    <property type="entry name" value="Glycos_transf_1"/>
    <property type="match status" value="1"/>
</dbReference>
<dbReference type="AlphaFoldDB" id="A0A1M5D358"/>
<dbReference type="GO" id="GO:0016757">
    <property type="term" value="F:glycosyltransferase activity"/>
    <property type="evidence" value="ECO:0007669"/>
    <property type="project" value="InterPro"/>
</dbReference>
<gene>
    <name evidence="4" type="ORF">SAMN02745131_03089</name>
</gene>
<feature type="domain" description="Glycosyl transferase family 1" evidence="2">
    <location>
        <begin position="181"/>
        <end position="310"/>
    </location>
</feature>
<keyword evidence="5" id="KW-1185">Reference proteome</keyword>
<evidence type="ECO:0000259" key="2">
    <source>
        <dbReference type="Pfam" id="PF00534"/>
    </source>
</evidence>
<organism evidence="4 5">
    <name type="scientific">Flavisolibacter ginsengisoli DSM 18119</name>
    <dbReference type="NCBI Taxonomy" id="1121884"/>
    <lineage>
        <taxon>Bacteria</taxon>
        <taxon>Pseudomonadati</taxon>
        <taxon>Bacteroidota</taxon>
        <taxon>Chitinophagia</taxon>
        <taxon>Chitinophagales</taxon>
        <taxon>Chitinophagaceae</taxon>
        <taxon>Flavisolibacter</taxon>
    </lineage>
</organism>
<dbReference type="Gene3D" id="3.40.50.2000">
    <property type="entry name" value="Glycogen Phosphorylase B"/>
    <property type="match status" value="2"/>
</dbReference>
<dbReference type="InterPro" id="IPR001296">
    <property type="entry name" value="Glyco_trans_1"/>
</dbReference>
<dbReference type="InterPro" id="IPR028098">
    <property type="entry name" value="Glyco_trans_4-like_N"/>
</dbReference>
<accession>A0A1M5D358</accession>
<proteinExistence type="predicted"/>
<evidence type="ECO:0000313" key="4">
    <source>
        <dbReference type="EMBL" id="SHF61378.1"/>
    </source>
</evidence>
<name>A0A1M5D358_9BACT</name>
<dbReference type="PANTHER" id="PTHR46401">
    <property type="entry name" value="GLYCOSYLTRANSFERASE WBBK-RELATED"/>
    <property type="match status" value="1"/>
</dbReference>
<feature type="domain" description="Glycosyltransferase subfamily 4-like N-terminal" evidence="3">
    <location>
        <begin position="78"/>
        <end position="165"/>
    </location>
</feature>
<dbReference type="CDD" id="cd03809">
    <property type="entry name" value="GT4_MtfB-like"/>
    <property type="match status" value="1"/>
</dbReference>
<evidence type="ECO:0000313" key="5">
    <source>
        <dbReference type="Proteomes" id="UP000184048"/>
    </source>
</evidence>
<dbReference type="EMBL" id="FQUU01000014">
    <property type="protein sequence ID" value="SHF61378.1"/>
    <property type="molecule type" value="Genomic_DNA"/>
</dbReference>
<keyword evidence="1 4" id="KW-0808">Transferase</keyword>
<dbReference type="SUPFAM" id="SSF53756">
    <property type="entry name" value="UDP-Glycosyltransferase/glycogen phosphorylase"/>
    <property type="match status" value="1"/>
</dbReference>
<evidence type="ECO:0000256" key="1">
    <source>
        <dbReference type="ARBA" id="ARBA00022679"/>
    </source>
</evidence>
<dbReference type="Pfam" id="PF13439">
    <property type="entry name" value="Glyco_transf_4"/>
    <property type="match status" value="1"/>
</dbReference>
<dbReference type="RefSeq" id="WP_072836238.1">
    <property type="nucleotide sequence ID" value="NZ_FQUU01000014.1"/>
</dbReference>
<reference evidence="4 5" key="1">
    <citation type="submission" date="2016-11" db="EMBL/GenBank/DDBJ databases">
        <authorList>
            <person name="Jaros S."/>
            <person name="Januszkiewicz K."/>
            <person name="Wedrychowicz H."/>
        </authorList>
    </citation>
    <scope>NUCLEOTIDE SEQUENCE [LARGE SCALE GENOMIC DNA]</scope>
    <source>
        <strain evidence="4 5">DSM 18119</strain>
    </source>
</reference>
<dbReference type="PANTHER" id="PTHR46401:SF2">
    <property type="entry name" value="GLYCOSYLTRANSFERASE WBBK-RELATED"/>
    <property type="match status" value="1"/>
</dbReference>
<dbReference type="STRING" id="1121884.SAMN02745131_03089"/>
<sequence>MWMNKIILDCDLMKFPNTGLFHYCLNLGNYVNELFSAEGEELMRFYVPPEQAHCFSNRQLVIKEFKRHRFIRPFMLGCKLWHAPFQSGRIFPFNNPSVKVLLTIHDLNAMHEDLPKAEQERSVAHTQKLINQSDAIVCISDFCKTDVLKYCNVSNKPIYVIHNGTHAVGLPSLGTASYKPSRPFLFAMGDVNRKKNFHTLLPMMAANHFELIIAGRLAEGDYIQQIETEAEVLGIKDRIHILGPVKEGEKAWYLQNCTAYVHPSLAEGFGAPVVEAMSFGKPLFLSHLTSLPEIGGDVAFYFKSFDPEHMTEILYDGLQYFQRNGLAQKIRERSTHFNWKEKAKQYRDVYHSLL</sequence>